<evidence type="ECO:0000313" key="7">
    <source>
        <dbReference type="EMBL" id="CAL4184560.1"/>
    </source>
</evidence>
<protein>
    <recommendedName>
        <fullName evidence="6">RING-type domain-containing protein</fullName>
    </recommendedName>
</protein>
<dbReference type="PANTHER" id="PTHR47156:SF10">
    <property type="entry name" value="E3 UBIQUITIN-PROTEIN LIGASE TRIM-21-RELATED"/>
    <property type="match status" value="1"/>
</dbReference>
<evidence type="ECO:0000256" key="1">
    <source>
        <dbReference type="ARBA" id="ARBA00022723"/>
    </source>
</evidence>
<dbReference type="InterPro" id="IPR001841">
    <property type="entry name" value="Znf_RING"/>
</dbReference>
<keyword evidence="8" id="KW-1185">Reference proteome</keyword>
<dbReference type="SUPFAM" id="SSF57850">
    <property type="entry name" value="RING/U-box"/>
    <property type="match status" value="1"/>
</dbReference>
<organism evidence="7 8">
    <name type="scientific">Meganyctiphanes norvegica</name>
    <name type="common">Northern krill</name>
    <name type="synonym">Thysanopoda norvegica</name>
    <dbReference type="NCBI Taxonomy" id="48144"/>
    <lineage>
        <taxon>Eukaryota</taxon>
        <taxon>Metazoa</taxon>
        <taxon>Ecdysozoa</taxon>
        <taxon>Arthropoda</taxon>
        <taxon>Crustacea</taxon>
        <taxon>Multicrustacea</taxon>
        <taxon>Malacostraca</taxon>
        <taxon>Eumalacostraca</taxon>
        <taxon>Eucarida</taxon>
        <taxon>Euphausiacea</taxon>
        <taxon>Euphausiidae</taxon>
        <taxon>Meganyctiphanes</taxon>
    </lineage>
</organism>
<evidence type="ECO:0000256" key="3">
    <source>
        <dbReference type="ARBA" id="ARBA00022833"/>
    </source>
</evidence>
<reference evidence="7 8" key="1">
    <citation type="submission" date="2024-05" db="EMBL/GenBank/DDBJ databases">
        <authorList>
            <person name="Wallberg A."/>
        </authorList>
    </citation>
    <scope>NUCLEOTIDE SEQUENCE [LARGE SCALE GENOMIC DNA]</scope>
</reference>
<accession>A0AAV2SG13</accession>
<evidence type="ECO:0000313" key="8">
    <source>
        <dbReference type="Proteomes" id="UP001497623"/>
    </source>
</evidence>
<feature type="non-terminal residue" evidence="7">
    <location>
        <position position="261"/>
    </location>
</feature>
<dbReference type="PROSITE" id="PS50089">
    <property type="entry name" value="ZF_RING_2"/>
    <property type="match status" value="1"/>
</dbReference>
<keyword evidence="2 4" id="KW-0863">Zinc-finger</keyword>
<keyword evidence="1" id="KW-0479">Metal-binding</keyword>
<dbReference type="PROSITE" id="PS00518">
    <property type="entry name" value="ZF_RING_1"/>
    <property type="match status" value="1"/>
</dbReference>
<evidence type="ECO:0000256" key="2">
    <source>
        <dbReference type="ARBA" id="ARBA00022771"/>
    </source>
</evidence>
<feature type="coiled-coil region" evidence="5">
    <location>
        <begin position="154"/>
        <end position="195"/>
    </location>
</feature>
<name>A0AAV2SG13_MEGNR</name>
<dbReference type="EMBL" id="CAXKWB010061921">
    <property type="protein sequence ID" value="CAL4184560.1"/>
    <property type="molecule type" value="Genomic_DNA"/>
</dbReference>
<gene>
    <name evidence="7" type="ORF">MNOR_LOCUS35863</name>
</gene>
<dbReference type="AlphaFoldDB" id="A0AAV2SG13"/>
<dbReference type="Pfam" id="PF13639">
    <property type="entry name" value="zf-RING_2"/>
    <property type="match status" value="1"/>
</dbReference>
<evidence type="ECO:0000256" key="4">
    <source>
        <dbReference type="PROSITE-ProRule" id="PRU00175"/>
    </source>
</evidence>
<evidence type="ECO:0000259" key="6">
    <source>
        <dbReference type="PROSITE" id="PS50089"/>
    </source>
</evidence>
<dbReference type="Proteomes" id="UP001497623">
    <property type="component" value="Unassembled WGS sequence"/>
</dbReference>
<dbReference type="GO" id="GO:0008270">
    <property type="term" value="F:zinc ion binding"/>
    <property type="evidence" value="ECO:0007669"/>
    <property type="project" value="UniProtKB-KW"/>
</dbReference>
<dbReference type="Gene3D" id="3.30.40.10">
    <property type="entry name" value="Zinc/RING finger domain, C3HC4 (zinc finger)"/>
    <property type="match status" value="1"/>
</dbReference>
<comment type="caution">
    <text evidence="7">The sequence shown here is derived from an EMBL/GenBank/DDBJ whole genome shotgun (WGS) entry which is preliminary data.</text>
</comment>
<dbReference type="InterPro" id="IPR052667">
    <property type="entry name" value="E3_ubiquitin-ligase_RING"/>
</dbReference>
<sequence length="261" mass="30686">MQDETECIVCFSRYDGEEHRPRSLPCGHTLCSECLKTSIRERTRKCPKCRANYSASNVNALPINFCLESVLKLLNNKVSDLPKCIEHQLLIIHRCSIHKMWVCQRCIQESHSLESCKMITICEELRTKKSTQLKKSQILLNRFEEKCRKSDNCKKQHRKEIKEVEEAITRYETMIKRLQGEVKIKKNMKTQMENRFATFNQKVEIMKNKRKSYDKAVSTLKSSESIIQVSRFSDVVQNEAEKLILISYQIEKELDNFQLNV</sequence>
<dbReference type="SMART" id="SM00184">
    <property type="entry name" value="RING"/>
    <property type="match status" value="1"/>
</dbReference>
<proteinExistence type="predicted"/>
<feature type="domain" description="RING-type" evidence="6">
    <location>
        <begin position="7"/>
        <end position="50"/>
    </location>
</feature>
<dbReference type="InterPro" id="IPR013083">
    <property type="entry name" value="Znf_RING/FYVE/PHD"/>
</dbReference>
<keyword evidence="5" id="KW-0175">Coiled coil</keyword>
<dbReference type="InterPro" id="IPR017907">
    <property type="entry name" value="Znf_RING_CS"/>
</dbReference>
<evidence type="ECO:0000256" key="5">
    <source>
        <dbReference type="SAM" id="Coils"/>
    </source>
</evidence>
<keyword evidence="3" id="KW-0862">Zinc</keyword>
<dbReference type="PANTHER" id="PTHR47156">
    <property type="entry name" value="PROTEIN CBG20824"/>
    <property type="match status" value="1"/>
</dbReference>